<organism evidence="5">
    <name type="scientific">Gordonia amarae</name>
    <dbReference type="NCBI Taxonomy" id="36821"/>
    <lineage>
        <taxon>Bacteria</taxon>
        <taxon>Bacillati</taxon>
        <taxon>Actinomycetota</taxon>
        <taxon>Actinomycetes</taxon>
        <taxon>Mycobacteriales</taxon>
        <taxon>Gordoniaceae</taxon>
        <taxon>Gordonia</taxon>
    </lineage>
</organism>
<dbReference type="InterPro" id="IPR052336">
    <property type="entry name" value="MlaD_Phospholipid_Transporter"/>
</dbReference>
<dbReference type="NCBIfam" id="TIGR00996">
    <property type="entry name" value="Mtu_fam_mce"/>
    <property type="match status" value="1"/>
</dbReference>
<keyword evidence="2" id="KW-0472">Membrane</keyword>
<dbReference type="PANTHER" id="PTHR33371">
    <property type="entry name" value="INTERMEMBRANE PHOSPHOLIPID TRANSPORT SYSTEM BINDING PROTEIN MLAD-RELATED"/>
    <property type="match status" value="1"/>
</dbReference>
<dbReference type="Pfam" id="PF02470">
    <property type="entry name" value="MlaD"/>
    <property type="match status" value="1"/>
</dbReference>
<sequence>MTIMLPGRQVSKAGYIFRALVATALLLAFALYMISRSTGLFDDTAEVHAEIPVEAGLISPGAPVRYNGVKVGNIDSIEAGTTSSRVGLAVDRSMMKSIPDNVTVRVAPRTFFGDIYIQLMPGTGGSTGKLRGGADLPVDSGADAVNLYDVFTKLSTLLGEVKPEKMNVALSTVSRAIGDRGNQLGIMIDDWWVASRELESTMNQFLDATPKFRAVVESLRRATPDVIRTLSSTTSISRGIVENRDQLVAMLSSAAGYLDSVTPFVAAQRQNLITIVDSTSTIMSTVADNPDGLSTTLAEADKFGAAGTILFASGKFNITAVPTFSQPMPYTAADCPHYGNLRGQRCFGTGPRQGVGPVRAPGAPNGTILNPPRGENESRDTTSGDKKTRDTASGRDTSGRGQSGADDSGTDDSGTDGSRQSASRESVIDGAAENEPLSNLESTVTGKRSSAKGTPSPATKLMVGPMVRGMKVQVQER</sequence>
<dbReference type="InterPro" id="IPR005693">
    <property type="entry name" value="Mce"/>
</dbReference>
<accession>A0A857LLE3</accession>
<dbReference type="InterPro" id="IPR003399">
    <property type="entry name" value="Mce/MlaD"/>
</dbReference>
<dbReference type="PANTHER" id="PTHR33371:SF19">
    <property type="entry name" value="MCE-FAMILY PROTEIN MCE4A"/>
    <property type="match status" value="1"/>
</dbReference>
<evidence type="ECO:0000259" key="3">
    <source>
        <dbReference type="Pfam" id="PF02470"/>
    </source>
</evidence>
<feature type="region of interest" description="Disordered" evidence="1">
    <location>
        <begin position="349"/>
        <end position="462"/>
    </location>
</feature>
<evidence type="ECO:0000256" key="2">
    <source>
        <dbReference type="SAM" id="Phobius"/>
    </source>
</evidence>
<dbReference type="InterPro" id="IPR024516">
    <property type="entry name" value="Mce_C"/>
</dbReference>
<dbReference type="EMBL" id="CP045810">
    <property type="protein sequence ID" value="QHN38888.1"/>
    <property type="molecule type" value="Genomic_DNA"/>
</dbReference>
<keyword evidence="2" id="KW-0812">Transmembrane</keyword>
<evidence type="ECO:0000256" key="1">
    <source>
        <dbReference type="SAM" id="MobiDB-lite"/>
    </source>
</evidence>
<keyword evidence="2" id="KW-1133">Transmembrane helix</keyword>
<feature type="compositionally biased region" description="Basic and acidic residues" evidence="1">
    <location>
        <begin position="374"/>
        <end position="393"/>
    </location>
</feature>
<evidence type="ECO:0000259" key="4">
    <source>
        <dbReference type="Pfam" id="PF11887"/>
    </source>
</evidence>
<proteinExistence type="predicted"/>
<gene>
    <name evidence="5" type="ORF">GII30_06605</name>
</gene>
<dbReference type="Pfam" id="PF11887">
    <property type="entry name" value="Mce4_CUP1"/>
    <property type="match status" value="1"/>
</dbReference>
<evidence type="ECO:0000313" key="5">
    <source>
        <dbReference type="EMBL" id="QHN38888.1"/>
    </source>
</evidence>
<feature type="transmembrane region" description="Helical" evidence="2">
    <location>
        <begin position="15"/>
        <end position="34"/>
    </location>
</feature>
<name>A0A857LLE3_9ACTN</name>
<dbReference type="GO" id="GO:0051701">
    <property type="term" value="P:biological process involved in interaction with host"/>
    <property type="evidence" value="ECO:0007669"/>
    <property type="project" value="TreeGrafter"/>
</dbReference>
<reference evidence="5" key="1">
    <citation type="journal article" date="2021" name="Nat. Microbiol.">
        <title>Cocultivation of an ultrasmall environmental parasitic bacterium with lytic ability against bacteria associated with wastewater foams.</title>
        <authorList>
            <person name="Batinovic S."/>
            <person name="Rose J.J.A."/>
            <person name="Ratcliffe J."/>
            <person name="Seviour R.J."/>
            <person name="Petrovski S."/>
        </authorList>
    </citation>
    <scope>NUCLEOTIDE SEQUENCE</scope>
    <source>
        <strain evidence="5">CON44</strain>
    </source>
</reference>
<dbReference type="AlphaFoldDB" id="A0A857LLE3"/>
<feature type="domain" description="Mce/MlaD" evidence="3">
    <location>
        <begin position="47"/>
        <end position="122"/>
    </location>
</feature>
<feature type="compositionally biased region" description="Polar residues" evidence="1">
    <location>
        <begin position="436"/>
        <end position="457"/>
    </location>
</feature>
<feature type="domain" description="Mammalian cell entry C-terminal" evidence="4">
    <location>
        <begin position="128"/>
        <end position="277"/>
    </location>
</feature>
<dbReference type="RefSeq" id="WP_005186333.1">
    <property type="nucleotide sequence ID" value="NZ_CP045804.1"/>
</dbReference>
<dbReference type="GO" id="GO:0005576">
    <property type="term" value="C:extracellular region"/>
    <property type="evidence" value="ECO:0007669"/>
    <property type="project" value="TreeGrafter"/>
</dbReference>
<protein>
    <submittedName>
        <fullName evidence="5">MCE family protein</fullName>
    </submittedName>
</protein>